<dbReference type="Gene3D" id="3.40.430.10">
    <property type="entry name" value="Dihydrofolate Reductase, subunit A"/>
    <property type="match status" value="1"/>
</dbReference>
<dbReference type="EMBL" id="JACCBT010000001">
    <property type="protein sequence ID" value="NYE10653.1"/>
    <property type="molecule type" value="Genomic_DNA"/>
</dbReference>
<dbReference type="SUPFAM" id="SSF53597">
    <property type="entry name" value="Dihydrofolate reductase-like"/>
    <property type="match status" value="1"/>
</dbReference>
<keyword evidence="3" id="KW-1185">Reference proteome</keyword>
<dbReference type="Pfam" id="PF01872">
    <property type="entry name" value="RibD_C"/>
    <property type="match status" value="1"/>
</dbReference>
<evidence type="ECO:0000313" key="3">
    <source>
        <dbReference type="Proteomes" id="UP000591272"/>
    </source>
</evidence>
<accession>A0A7Y9G663</accession>
<dbReference type="AlphaFoldDB" id="A0A7Y9G663"/>
<evidence type="ECO:0000313" key="2">
    <source>
        <dbReference type="EMBL" id="NYE10653.1"/>
    </source>
</evidence>
<dbReference type="GO" id="GO:0009231">
    <property type="term" value="P:riboflavin biosynthetic process"/>
    <property type="evidence" value="ECO:0007669"/>
    <property type="project" value="InterPro"/>
</dbReference>
<feature type="domain" description="Bacterial bifunctional deaminase-reductase C-terminal" evidence="1">
    <location>
        <begin position="2"/>
        <end position="146"/>
    </location>
</feature>
<proteinExistence type="predicted"/>
<evidence type="ECO:0000259" key="1">
    <source>
        <dbReference type="Pfam" id="PF01872"/>
    </source>
</evidence>
<dbReference type="Proteomes" id="UP000591272">
    <property type="component" value="Unassembled WGS sequence"/>
</dbReference>
<name>A0A7Y9G663_9ACTN</name>
<reference evidence="2 3" key="1">
    <citation type="submission" date="2020-07" db="EMBL/GenBank/DDBJ databases">
        <title>Sequencing the genomes of 1000 actinobacteria strains.</title>
        <authorList>
            <person name="Klenk H.-P."/>
        </authorList>
    </citation>
    <scope>NUCLEOTIDE SEQUENCE [LARGE SCALE GENOMIC DNA]</scope>
    <source>
        <strain evidence="2 3">DSM 43461</strain>
    </source>
</reference>
<dbReference type="InterPro" id="IPR002734">
    <property type="entry name" value="RibDG_C"/>
</dbReference>
<dbReference type="InterPro" id="IPR024072">
    <property type="entry name" value="DHFR-like_dom_sf"/>
</dbReference>
<comment type="caution">
    <text evidence="2">The sequence shown here is derived from an EMBL/GenBank/DDBJ whole genome shotgun (WGS) entry which is preliminary data.</text>
</comment>
<dbReference type="RefSeq" id="WP_179832150.1">
    <property type="nucleotide sequence ID" value="NZ_BMRD01000006.1"/>
</dbReference>
<gene>
    <name evidence="2" type="ORF">BJ999_000949</name>
</gene>
<protein>
    <submittedName>
        <fullName evidence="2">Dihydrofolate reductase</fullName>
    </submittedName>
</protein>
<organism evidence="2 3">
    <name type="scientific">Actinomadura citrea</name>
    <dbReference type="NCBI Taxonomy" id="46158"/>
    <lineage>
        <taxon>Bacteria</taxon>
        <taxon>Bacillati</taxon>
        <taxon>Actinomycetota</taxon>
        <taxon>Actinomycetes</taxon>
        <taxon>Streptosporangiales</taxon>
        <taxon>Thermomonosporaceae</taxon>
        <taxon>Actinomadura</taxon>
    </lineage>
</organism>
<dbReference type="GO" id="GO:0008703">
    <property type="term" value="F:5-amino-6-(5-phosphoribosylamino)uracil reductase activity"/>
    <property type="evidence" value="ECO:0007669"/>
    <property type="project" value="InterPro"/>
</dbReference>
<sequence>MRKIVAELFSTLDGVVEGPEKWHGPFHDDEVDGAVMAGMDEADALLVGRRTYEDHAAYWPTADGAMADRMNAFQKYVVTSSDVRLEWANSTPLSGLDEVTGLDGTLLVTGSPTLVRGLLARGLLDELRLVVDPVVAGSGGRLFEAPAAFERAACREFPSGSVSITYRPVR</sequence>